<evidence type="ECO:0000256" key="3">
    <source>
        <dbReference type="ARBA" id="ARBA00022840"/>
    </source>
</evidence>
<dbReference type="NCBIfam" id="TIGR01188">
    <property type="entry name" value="drrA"/>
    <property type="match status" value="1"/>
</dbReference>
<dbReference type="GO" id="GO:0005524">
    <property type="term" value="F:ATP binding"/>
    <property type="evidence" value="ECO:0007669"/>
    <property type="project" value="UniProtKB-KW"/>
</dbReference>
<name>A0A132N7U3_HYDSH</name>
<comment type="caution">
    <text evidence="6">The sequence shown here is derived from an EMBL/GenBank/DDBJ whole genome shotgun (WGS) entry which is preliminary data.</text>
</comment>
<dbReference type="OrthoDB" id="9804819at2"/>
<sequence>MMEVLEGRGLVKRYPNTVAVDGVHFRLRKGEILGLLGPNGAGKSTLIGMLSTLIPPSEGEILLDGIDVLKNPNIIRNRLGVVPQEIALYPDLTGEENLLFFGRVYGLKGKALRRRVEEVLEIINLTDRARERVGRYSGGMKRRINIGAALLHRPEILFMDEPTVGIDPQSRRLILDTIKDLNREGLTILYTSHYMEEVDFLCDRIYIMDHGKIIADGTKEELIARISNEETIELDFERNGKEFLPALEGLPGVHAVHQRGAKIEIVVEKGMVSLGKIVHLAENSKTSLLSVEVKKPTLEDLFLHLTGRGLRE</sequence>
<evidence type="ECO:0000259" key="5">
    <source>
        <dbReference type="PROSITE" id="PS50893"/>
    </source>
</evidence>
<dbReference type="Pfam" id="PF00005">
    <property type="entry name" value="ABC_tran"/>
    <property type="match status" value="1"/>
</dbReference>
<organism evidence="6 7">
    <name type="scientific">Hydrogenibacillus schlegelii</name>
    <name type="common">Bacillus schlegelii</name>
    <dbReference type="NCBI Taxonomy" id="1484"/>
    <lineage>
        <taxon>Bacteria</taxon>
        <taxon>Bacillati</taxon>
        <taxon>Bacillota</taxon>
        <taxon>Bacilli</taxon>
        <taxon>Bacillales</taxon>
        <taxon>Bacillales Family X. Incertae Sedis</taxon>
        <taxon>Hydrogenibacillus</taxon>
    </lineage>
</organism>
<dbReference type="InterPro" id="IPR027417">
    <property type="entry name" value="P-loop_NTPase"/>
</dbReference>
<dbReference type="GO" id="GO:0043215">
    <property type="term" value="P:daunorubicin transport"/>
    <property type="evidence" value="ECO:0007669"/>
    <property type="project" value="InterPro"/>
</dbReference>
<proteinExistence type="inferred from homology"/>
<evidence type="ECO:0000313" key="6">
    <source>
        <dbReference type="EMBL" id="OAR04652.1"/>
    </source>
</evidence>
<dbReference type="SMART" id="SM00382">
    <property type="entry name" value="AAA"/>
    <property type="match status" value="1"/>
</dbReference>
<feature type="domain" description="ABC transporter" evidence="5">
    <location>
        <begin position="5"/>
        <end position="235"/>
    </location>
</feature>
<evidence type="ECO:0000313" key="7">
    <source>
        <dbReference type="Proteomes" id="UP000243024"/>
    </source>
</evidence>
<keyword evidence="7" id="KW-1185">Reference proteome</keyword>
<dbReference type="Proteomes" id="UP000243024">
    <property type="component" value="Unassembled WGS sequence"/>
</dbReference>
<gene>
    <name evidence="6" type="ORF">SA87_08960</name>
</gene>
<dbReference type="PANTHER" id="PTHR43582">
    <property type="entry name" value="LINEARMYCIN RESISTANCE ATP-BINDING PROTEIN LNRL"/>
    <property type="match status" value="1"/>
</dbReference>
<keyword evidence="3 6" id="KW-0067">ATP-binding</keyword>
<dbReference type="InterPro" id="IPR005894">
    <property type="entry name" value="DrrA"/>
</dbReference>
<comment type="similarity">
    <text evidence="4">Belongs to the ABC transporter superfamily. Drug exporter-1 (DrugE1) (TC 3.A.1.105) family.</text>
</comment>
<dbReference type="InterPro" id="IPR003439">
    <property type="entry name" value="ABC_transporter-like_ATP-bd"/>
</dbReference>
<comment type="subcellular location">
    <subcellularLocation>
        <location evidence="1">Cell membrane</location>
        <topology evidence="1">Peripheral membrane protein</topology>
        <orientation evidence="1">Cytoplasmic side</orientation>
    </subcellularLocation>
</comment>
<dbReference type="STRING" id="1484.SA87_08960"/>
<dbReference type="RefSeq" id="WP_066199877.1">
    <property type="nucleotide sequence ID" value="NZ_JBDOQL010000222.1"/>
</dbReference>
<evidence type="ECO:0000256" key="1">
    <source>
        <dbReference type="ARBA" id="ARBA00004413"/>
    </source>
</evidence>
<reference evidence="6 7" key="1">
    <citation type="submission" date="2015-09" db="EMBL/GenBank/DDBJ databases">
        <title>Draft genome sequence of Hydrogenibacillus schlegelii DSM 2000.</title>
        <authorList>
            <person name="Hemp J."/>
        </authorList>
    </citation>
    <scope>NUCLEOTIDE SEQUENCE [LARGE SCALE GENOMIC DNA]</scope>
    <source>
        <strain evidence="6 7">MA 48</strain>
    </source>
</reference>
<dbReference type="GO" id="GO:0005886">
    <property type="term" value="C:plasma membrane"/>
    <property type="evidence" value="ECO:0007669"/>
    <property type="project" value="UniProtKB-SubCell"/>
</dbReference>
<dbReference type="PROSITE" id="PS00211">
    <property type="entry name" value="ABC_TRANSPORTER_1"/>
    <property type="match status" value="1"/>
</dbReference>
<dbReference type="GO" id="GO:0016887">
    <property type="term" value="F:ATP hydrolysis activity"/>
    <property type="evidence" value="ECO:0007669"/>
    <property type="project" value="InterPro"/>
</dbReference>
<protein>
    <submittedName>
        <fullName evidence="6">Antibiotic ABC transporter ATP-binding protein</fullName>
    </submittedName>
</protein>
<dbReference type="PROSITE" id="PS50893">
    <property type="entry name" value="ABC_TRANSPORTER_2"/>
    <property type="match status" value="1"/>
</dbReference>
<dbReference type="AlphaFoldDB" id="A0A132N7U3"/>
<accession>A0A132N7U3</accession>
<dbReference type="GO" id="GO:1900753">
    <property type="term" value="P:doxorubicin transport"/>
    <property type="evidence" value="ECO:0007669"/>
    <property type="project" value="InterPro"/>
</dbReference>
<dbReference type="SUPFAM" id="SSF52540">
    <property type="entry name" value="P-loop containing nucleoside triphosphate hydrolases"/>
    <property type="match status" value="1"/>
</dbReference>
<keyword evidence="2" id="KW-0547">Nucleotide-binding</keyword>
<dbReference type="EMBL" id="JXBB01000012">
    <property type="protein sequence ID" value="OAR04652.1"/>
    <property type="molecule type" value="Genomic_DNA"/>
</dbReference>
<dbReference type="Gene3D" id="3.40.50.300">
    <property type="entry name" value="P-loop containing nucleotide triphosphate hydrolases"/>
    <property type="match status" value="1"/>
</dbReference>
<evidence type="ECO:0000256" key="2">
    <source>
        <dbReference type="ARBA" id="ARBA00022741"/>
    </source>
</evidence>
<dbReference type="InterPro" id="IPR017871">
    <property type="entry name" value="ABC_transporter-like_CS"/>
</dbReference>
<dbReference type="InterPro" id="IPR003593">
    <property type="entry name" value="AAA+_ATPase"/>
</dbReference>
<evidence type="ECO:0000256" key="4">
    <source>
        <dbReference type="ARBA" id="ARBA00049985"/>
    </source>
</evidence>
<dbReference type="PANTHER" id="PTHR43582:SF2">
    <property type="entry name" value="LINEARMYCIN RESISTANCE ATP-BINDING PROTEIN LNRL"/>
    <property type="match status" value="1"/>
</dbReference>